<dbReference type="GO" id="GO:0005829">
    <property type="term" value="C:cytosol"/>
    <property type="evidence" value="ECO:0007669"/>
    <property type="project" value="TreeGrafter"/>
</dbReference>
<dbReference type="AlphaFoldDB" id="A0AAN8X9M1"/>
<dbReference type="Pfam" id="PF01370">
    <property type="entry name" value="Epimerase"/>
    <property type="match status" value="1"/>
</dbReference>
<evidence type="ECO:0000313" key="10">
    <source>
        <dbReference type="Proteomes" id="UP001381693"/>
    </source>
</evidence>
<dbReference type="InterPro" id="IPR001509">
    <property type="entry name" value="Epimerase_deHydtase"/>
</dbReference>
<evidence type="ECO:0000256" key="4">
    <source>
        <dbReference type="ARBA" id="ARBA00013189"/>
    </source>
</evidence>
<dbReference type="SUPFAM" id="SSF51735">
    <property type="entry name" value="NAD(P)-binding Rossmann-fold domains"/>
    <property type="match status" value="1"/>
</dbReference>
<dbReference type="Gene3D" id="3.40.50.720">
    <property type="entry name" value="NAD(P)-binding Rossmann-like Domain"/>
    <property type="match status" value="1"/>
</dbReference>
<organism evidence="9 10">
    <name type="scientific">Halocaridina rubra</name>
    <name type="common">Hawaiian red shrimp</name>
    <dbReference type="NCBI Taxonomy" id="373956"/>
    <lineage>
        <taxon>Eukaryota</taxon>
        <taxon>Metazoa</taxon>
        <taxon>Ecdysozoa</taxon>
        <taxon>Arthropoda</taxon>
        <taxon>Crustacea</taxon>
        <taxon>Multicrustacea</taxon>
        <taxon>Malacostraca</taxon>
        <taxon>Eumalacostraca</taxon>
        <taxon>Eucarida</taxon>
        <taxon>Decapoda</taxon>
        <taxon>Pleocyemata</taxon>
        <taxon>Caridea</taxon>
        <taxon>Atyoidea</taxon>
        <taxon>Atyidae</taxon>
        <taxon>Halocaridina</taxon>
    </lineage>
</organism>
<evidence type="ECO:0000256" key="5">
    <source>
        <dbReference type="ARBA" id="ARBA00023027"/>
    </source>
</evidence>
<comment type="catalytic activity">
    <reaction evidence="1">
        <text>UDP-alpha-D-glucose = UDP-alpha-D-galactose</text>
        <dbReference type="Rhea" id="RHEA:22168"/>
        <dbReference type="ChEBI" id="CHEBI:58885"/>
        <dbReference type="ChEBI" id="CHEBI:66914"/>
        <dbReference type="EC" id="5.1.3.2"/>
    </reaction>
</comment>
<evidence type="ECO:0000256" key="6">
    <source>
        <dbReference type="ARBA" id="ARBA00023144"/>
    </source>
</evidence>
<comment type="cofactor">
    <cofactor evidence="2">
        <name>NAD(+)</name>
        <dbReference type="ChEBI" id="CHEBI:57540"/>
    </cofactor>
</comment>
<keyword evidence="10" id="KW-1185">Reference proteome</keyword>
<protein>
    <recommendedName>
        <fullName evidence="4">UDP-glucose 4-epimerase</fullName>
        <ecNumber evidence="4">5.1.3.2</ecNumber>
    </recommendedName>
</protein>
<dbReference type="EC" id="5.1.3.2" evidence="4"/>
<evidence type="ECO:0000259" key="8">
    <source>
        <dbReference type="Pfam" id="PF01370"/>
    </source>
</evidence>
<dbReference type="PANTHER" id="PTHR43725:SF47">
    <property type="entry name" value="UDP-GLUCOSE 4-EPIMERASE"/>
    <property type="match status" value="1"/>
</dbReference>
<dbReference type="GO" id="GO:0033499">
    <property type="term" value="P:galactose catabolic process via UDP-galactose, Leloir pathway"/>
    <property type="evidence" value="ECO:0007669"/>
    <property type="project" value="TreeGrafter"/>
</dbReference>
<gene>
    <name evidence="9" type="ORF">SK128_021200</name>
</gene>
<keyword evidence="6" id="KW-0119">Carbohydrate metabolism</keyword>
<accession>A0AAN8X9M1</accession>
<keyword evidence="6" id="KW-0299">Galactose metabolism</keyword>
<keyword evidence="5" id="KW-0520">NAD</keyword>
<evidence type="ECO:0000256" key="7">
    <source>
        <dbReference type="ARBA" id="ARBA00023235"/>
    </source>
</evidence>
<dbReference type="PANTHER" id="PTHR43725">
    <property type="entry name" value="UDP-GLUCOSE 4-EPIMERASE"/>
    <property type="match status" value="1"/>
</dbReference>
<name>A0AAN8X9M1_HALRR</name>
<reference evidence="9 10" key="1">
    <citation type="submission" date="2023-11" db="EMBL/GenBank/DDBJ databases">
        <title>Halocaridina rubra genome assembly.</title>
        <authorList>
            <person name="Smith C."/>
        </authorList>
    </citation>
    <scope>NUCLEOTIDE SEQUENCE [LARGE SCALE GENOMIC DNA]</scope>
    <source>
        <strain evidence="9">EP-1</strain>
        <tissue evidence="9">Whole</tissue>
    </source>
</reference>
<keyword evidence="7" id="KW-0413">Isomerase</keyword>
<evidence type="ECO:0000256" key="1">
    <source>
        <dbReference type="ARBA" id="ARBA00000083"/>
    </source>
</evidence>
<feature type="non-terminal residue" evidence="9">
    <location>
        <position position="1"/>
    </location>
</feature>
<evidence type="ECO:0000256" key="2">
    <source>
        <dbReference type="ARBA" id="ARBA00001911"/>
    </source>
</evidence>
<comment type="pathway">
    <text evidence="3">Carbohydrate metabolism; galactose metabolism.</text>
</comment>
<evidence type="ECO:0000313" key="9">
    <source>
        <dbReference type="EMBL" id="KAK7080401.1"/>
    </source>
</evidence>
<comment type="caution">
    <text evidence="9">The sequence shown here is derived from an EMBL/GenBank/DDBJ whole genome shotgun (WGS) entry which is preliminary data.</text>
</comment>
<dbReference type="Proteomes" id="UP001381693">
    <property type="component" value="Unassembled WGS sequence"/>
</dbReference>
<dbReference type="InterPro" id="IPR036291">
    <property type="entry name" value="NAD(P)-bd_dom_sf"/>
</dbReference>
<proteinExistence type="predicted"/>
<sequence>VGYEVVVVDNFVNSVPPQNGSSLPPVLERVQQITGKTVHFHELTLTDREALRKVFKTYKIDAVIHFAALKAVGESVKRPLDYYYNNLTGTVTLLQVMDEIGMRRLVFSSSSTVYGSAKYFPTDEEHTTGAGVTNPYGRSKYVCEEIMKDVAKTSKVEAL</sequence>
<dbReference type="GO" id="GO:0003978">
    <property type="term" value="F:UDP-glucose 4-epimerase activity"/>
    <property type="evidence" value="ECO:0007669"/>
    <property type="project" value="UniProtKB-EC"/>
</dbReference>
<feature type="domain" description="NAD-dependent epimerase/dehydratase" evidence="8">
    <location>
        <begin position="2"/>
        <end position="157"/>
    </location>
</feature>
<evidence type="ECO:0000256" key="3">
    <source>
        <dbReference type="ARBA" id="ARBA00004947"/>
    </source>
</evidence>
<dbReference type="EMBL" id="JAXCGZ010005949">
    <property type="protein sequence ID" value="KAK7080401.1"/>
    <property type="molecule type" value="Genomic_DNA"/>
</dbReference>